<dbReference type="AlphaFoldDB" id="A0A8T9CE44"/>
<dbReference type="OrthoDB" id="5985073at2759"/>
<keyword evidence="1" id="KW-0677">Repeat</keyword>
<comment type="caution">
    <text evidence="4">The sequence shown here is derived from an EMBL/GenBank/DDBJ whole genome shotgun (WGS) entry which is preliminary data.</text>
</comment>
<keyword evidence="2" id="KW-0732">Signal</keyword>
<dbReference type="Pfam" id="PF01822">
    <property type="entry name" value="WSC"/>
    <property type="match status" value="2"/>
</dbReference>
<keyword evidence="5" id="KW-1185">Reference proteome</keyword>
<feature type="domain" description="WSC" evidence="3">
    <location>
        <begin position="34"/>
        <end position="127"/>
    </location>
</feature>
<dbReference type="SMART" id="SM00321">
    <property type="entry name" value="WSC"/>
    <property type="match status" value="2"/>
</dbReference>
<sequence length="248" mass="25509">MPSTVSALVFGLLASSSSAMSIRNNKLSLRQAPAYTYLNCYTEGEGVRALGAASTSNYTTMTVEVCAAFCTPTYSLFGLEYGGECWCANEIGNGAVVAPVTDCNFPCAGSANETCGAGNRLSVYTTAGAAPAPPVHVLTAGAYTRFGCYTEGNGTRALADFQEVDYSTTGMTVEKCATFCAGNASPLFGVEYGGECYCGNEAAFVVSGSTAAPDSDCGMLCDGNPGEYCGAGNRLDIYRNNATTATPP</sequence>
<evidence type="ECO:0000256" key="2">
    <source>
        <dbReference type="SAM" id="SignalP"/>
    </source>
</evidence>
<dbReference type="PROSITE" id="PS51212">
    <property type="entry name" value="WSC"/>
    <property type="match status" value="2"/>
</dbReference>
<reference evidence="4 5" key="1">
    <citation type="submission" date="2018-05" db="EMBL/GenBank/DDBJ databases">
        <title>Genome sequencing and assembly of the regulated plant pathogen Lachnellula willkommii and related sister species for the development of diagnostic species identification markers.</title>
        <authorList>
            <person name="Giroux E."/>
            <person name="Bilodeau G."/>
        </authorList>
    </citation>
    <scope>NUCLEOTIDE SEQUENCE [LARGE SCALE GENOMIC DNA]</scope>
    <source>
        <strain evidence="4 5">CBS 268.59</strain>
    </source>
</reference>
<dbReference type="Proteomes" id="UP000469558">
    <property type="component" value="Unassembled WGS sequence"/>
</dbReference>
<gene>
    <name evidence="4" type="ORF">LSUE1_G004838</name>
</gene>
<evidence type="ECO:0000313" key="5">
    <source>
        <dbReference type="Proteomes" id="UP000469558"/>
    </source>
</evidence>
<evidence type="ECO:0000313" key="4">
    <source>
        <dbReference type="EMBL" id="TVY83801.1"/>
    </source>
</evidence>
<feature type="signal peptide" evidence="2">
    <location>
        <begin position="1"/>
        <end position="19"/>
    </location>
</feature>
<evidence type="ECO:0000256" key="1">
    <source>
        <dbReference type="ARBA" id="ARBA00022737"/>
    </source>
</evidence>
<dbReference type="PANTHER" id="PTHR45964:SF5">
    <property type="entry name" value="WSCD FAMILY MEMBER CG9164"/>
    <property type="match status" value="1"/>
</dbReference>
<evidence type="ECO:0000259" key="3">
    <source>
        <dbReference type="PROSITE" id="PS51212"/>
    </source>
</evidence>
<dbReference type="PANTHER" id="PTHR45964">
    <property type="entry name" value="WSCD FAMILY MEMBER CG9164"/>
    <property type="match status" value="1"/>
</dbReference>
<accession>A0A8T9CE44</accession>
<dbReference type="EMBL" id="QGMK01000152">
    <property type="protein sequence ID" value="TVY83801.1"/>
    <property type="molecule type" value="Genomic_DNA"/>
</dbReference>
<feature type="domain" description="WSC" evidence="3">
    <location>
        <begin position="142"/>
        <end position="241"/>
    </location>
</feature>
<organism evidence="4 5">
    <name type="scientific">Lachnellula suecica</name>
    <dbReference type="NCBI Taxonomy" id="602035"/>
    <lineage>
        <taxon>Eukaryota</taxon>
        <taxon>Fungi</taxon>
        <taxon>Dikarya</taxon>
        <taxon>Ascomycota</taxon>
        <taxon>Pezizomycotina</taxon>
        <taxon>Leotiomycetes</taxon>
        <taxon>Helotiales</taxon>
        <taxon>Lachnaceae</taxon>
        <taxon>Lachnellula</taxon>
    </lineage>
</organism>
<feature type="chain" id="PRO_5035772052" evidence="2">
    <location>
        <begin position="20"/>
        <end position="248"/>
    </location>
</feature>
<dbReference type="InterPro" id="IPR051589">
    <property type="entry name" value="Sialate-O-sulfotransferase"/>
</dbReference>
<proteinExistence type="predicted"/>
<dbReference type="InterPro" id="IPR002889">
    <property type="entry name" value="WSC_carb-bd"/>
</dbReference>
<protein>
    <submittedName>
        <fullName evidence="4">Putative fungistatic metabolite</fullName>
    </submittedName>
</protein>
<name>A0A8T9CE44_9HELO</name>